<dbReference type="Gene3D" id="1.20.120.330">
    <property type="entry name" value="Nucleotidyltransferases domain 2"/>
    <property type="match status" value="1"/>
</dbReference>
<dbReference type="KEGG" id="pis:Pisl_1377"/>
<dbReference type="SUPFAM" id="SSF81593">
    <property type="entry name" value="Nucleotidyltransferase substrate binding subunit/domain"/>
    <property type="match status" value="1"/>
</dbReference>
<evidence type="ECO:0000313" key="2">
    <source>
        <dbReference type="EMBL" id="ABL88539.1"/>
    </source>
</evidence>
<evidence type="ECO:0000313" key="3">
    <source>
        <dbReference type="Proteomes" id="UP000002595"/>
    </source>
</evidence>
<dbReference type="GeneID" id="4617588"/>
<organism evidence="2 3">
    <name type="scientific">Pyrobaculum islandicum (strain DSM 4184 / JCM 9189 / GEO3)</name>
    <dbReference type="NCBI Taxonomy" id="384616"/>
    <lineage>
        <taxon>Archaea</taxon>
        <taxon>Thermoproteota</taxon>
        <taxon>Thermoprotei</taxon>
        <taxon>Thermoproteales</taxon>
        <taxon>Thermoproteaceae</taxon>
        <taxon>Pyrobaculum</taxon>
    </lineage>
</organism>
<dbReference type="Pfam" id="PF05168">
    <property type="entry name" value="HEPN"/>
    <property type="match status" value="1"/>
</dbReference>
<dbReference type="SMART" id="SM00748">
    <property type="entry name" value="HEPN"/>
    <property type="match status" value="1"/>
</dbReference>
<dbReference type="InterPro" id="IPR007842">
    <property type="entry name" value="HEPN_dom"/>
</dbReference>
<dbReference type="EMBL" id="CP000504">
    <property type="protein sequence ID" value="ABL88539.1"/>
    <property type="molecule type" value="Genomic_DNA"/>
</dbReference>
<keyword evidence="3" id="KW-1185">Reference proteome</keyword>
<protein>
    <submittedName>
        <fullName evidence="2">HEPN domain protein</fullName>
    </submittedName>
</protein>
<evidence type="ECO:0000259" key="1">
    <source>
        <dbReference type="PROSITE" id="PS50910"/>
    </source>
</evidence>
<gene>
    <name evidence="2" type="ordered locus">Pisl_1377</name>
</gene>
<dbReference type="PROSITE" id="PS50910">
    <property type="entry name" value="HEPN"/>
    <property type="match status" value="1"/>
</dbReference>
<reference evidence="2" key="1">
    <citation type="submission" date="2006-12" db="EMBL/GenBank/DDBJ databases">
        <title>Complete sequence of Pyrobaculum islandicum DSM 4184.</title>
        <authorList>
            <person name="Copeland A."/>
            <person name="Lucas S."/>
            <person name="Lapidus A."/>
            <person name="Barry K."/>
            <person name="Detter J.C."/>
            <person name="Glavina del Rio T."/>
            <person name="Dalin E."/>
            <person name="Tice H."/>
            <person name="Pitluck S."/>
            <person name="Meincke L."/>
            <person name="Brettin T."/>
            <person name="Bruce D."/>
            <person name="Han C."/>
            <person name="Tapia R."/>
            <person name="Gilna P."/>
            <person name="Schmutz J."/>
            <person name="Larimer F."/>
            <person name="Land M."/>
            <person name="Hauser L."/>
            <person name="Kyrpides N."/>
            <person name="Mikhailova N."/>
            <person name="Cozen A.E."/>
            <person name="Fitz-Gibbon S.T."/>
            <person name="House C.H."/>
            <person name="Saltikov C."/>
            <person name="Lowe T."/>
            <person name="Richardson P."/>
        </authorList>
    </citation>
    <scope>NUCLEOTIDE SEQUENCE [LARGE SCALE GENOMIC DNA]</scope>
    <source>
        <strain evidence="2">DSM 4184</strain>
    </source>
</reference>
<accession>A1RUA7</accession>
<name>A1RUA7_PYRIL</name>
<dbReference type="AlphaFoldDB" id="A1RUA7"/>
<dbReference type="HOGENOM" id="CLU_123170_1_0_2"/>
<sequence length="88" mass="9908">MFHAEQALQLCLEYKLYSRLGDFPPKNDLKTLASALSRFECVDVDPLFLDLLTLAYTASRYLPFTFSPEAAGRAVEYVEKLLGELGCL</sequence>
<dbReference type="RefSeq" id="WP_011763114.1">
    <property type="nucleotide sequence ID" value="NC_008701.1"/>
</dbReference>
<dbReference type="Proteomes" id="UP000002595">
    <property type="component" value="Chromosome"/>
</dbReference>
<dbReference type="eggNOG" id="arCOG01191">
    <property type="taxonomic scope" value="Archaea"/>
</dbReference>
<feature type="domain" description="HEPN" evidence="1">
    <location>
        <begin position="1"/>
        <end position="81"/>
    </location>
</feature>
<proteinExistence type="predicted"/>